<evidence type="ECO:0000256" key="2">
    <source>
        <dbReference type="ARBA" id="ARBA00022803"/>
    </source>
</evidence>
<keyword evidence="5" id="KW-1185">Reference proteome</keyword>
<accession>A0ABD4T702</accession>
<evidence type="ECO:0000256" key="1">
    <source>
        <dbReference type="ARBA" id="ARBA00022737"/>
    </source>
</evidence>
<dbReference type="InterPro" id="IPR019734">
    <property type="entry name" value="TPR_rpt"/>
</dbReference>
<dbReference type="EMBL" id="JTHE03000091">
    <property type="protein sequence ID" value="MCM1984255.1"/>
    <property type="molecule type" value="Genomic_DNA"/>
</dbReference>
<dbReference type="Gene3D" id="1.25.40.10">
    <property type="entry name" value="Tetratricopeptide repeat domain"/>
    <property type="match status" value="1"/>
</dbReference>
<dbReference type="PROSITE" id="PS50005">
    <property type="entry name" value="TPR"/>
    <property type="match status" value="2"/>
</dbReference>
<dbReference type="InterPro" id="IPR013105">
    <property type="entry name" value="TPR_2"/>
</dbReference>
<organism evidence="4 5">
    <name type="scientific">Lyngbya confervoides BDU141951</name>
    <dbReference type="NCBI Taxonomy" id="1574623"/>
    <lineage>
        <taxon>Bacteria</taxon>
        <taxon>Bacillati</taxon>
        <taxon>Cyanobacteriota</taxon>
        <taxon>Cyanophyceae</taxon>
        <taxon>Oscillatoriophycideae</taxon>
        <taxon>Oscillatoriales</taxon>
        <taxon>Microcoleaceae</taxon>
        <taxon>Lyngbya</taxon>
    </lineage>
</organism>
<keyword evidence="1" id="KW-0677">Repeat</keyword>
<protein>
    <submittedName>
        <fullName evidence="4">Tetratricopeptide repeat protein</fullName>
    </submittedName>
</protein>
<evidence type="ECO:0000313" key="5">
    <source>
        <dbReference type="Proteomes" id="UP000031561"/>
    </source>
</evidence>
<dbReference type="PANTHER" id="PTHR44858">
    <property type="entry name" value="TETRATRICOPEPTIDE REPEAT PROTEIN 6"/>
    <property type="match status" value="1"/>
</dbReference>
<dbReference type="Pfam" id="PF13432">
    <property type="entry name" value="TPR_16"/>
    <property type="match status" value="1"/>
</dbReference>
<dbReference type="AlphaFoldDB" id="A0ABD4T702"/>
<evidence type="ECO:0000256" key="3">
    <source>
        <dbReference type="PROSITE-ProRule" id="PRU00339"/>
    </source>
</evidence>
<dbReference type="InterPro" id="IPR050498">
    <property type="entry name" value="Ycf3"/>
</dbReference>
<dbReference type="Pfam" id="PF07719">
    <property type="entry name" value="TPR_2"/>
    <property type="match status" value="1"/>
</dbReference>
<dbReference type="InterPro" id="IPR011990">
    <property type="entry name" value="TPR-like_helical_dom_sf"/>
</dbReference>
<evidence type="ECO:0000313" key="4">
    <source>
        <dbReference type="EMBL" id="MCM1984255.1"/>
    </source>
</evidence>
<proteinExistence type="predicted"/>
<name>A0ABD4T702_9CYAN</name>
<feature type="repeat" description="TPR" evidence="3">
    <location>
        <begin position="108"/>
        <end position="141"/>
    </location>
</feature>
<keyword evidence="2 3" id="KW-0802">TPR repeat</keyword>
<comment type="caution">
    <text evidence="4">The sequence shown here is derived from an EMBL/GenBank/DDBJ whole genome shotgun (WGS) entry which is preliminary data.</text>
</comment>
<dbReference type="PANTHER" id="PTHR44858:SF1">
    <property type="entry name" value="UDP-N-ACETYLGLUCOSAMINE--PEPTIDE N-ACETYLGLUCOSAMINYLTRANSFERASE SPINDLY-RELATED"/>
    <property type="match status" value="1"/>
</dbReference>
<dbReference type="SUPFAM" id="SSF48452">
    <property type="entry name" value="TPR-like"/>
    <property type="match status" value="1"/>
</dbReference>
<reference evidence="4 5" key="1">
    <citation type="journal article" date="2015" name="Genome Announc.">
        <title>Draft Genome Sequence of Filamentous Marine Cyanobacterium Lyngbya confervoides Strain BDU141951.</title>
        <authorList>
            <person name="Chandrababunaidu M.M."/>
            <person name="Sen D."/>
            <person name="Tripathy S."/>
        </authorList>
    </citation>
    <scope>NUCLEOTIDE SEQUENCE [LARGE SCALE GENOMIC DNA]</scope>
    <source>
        <strain evidence="4 5">BDU141951</strain>
    </source>
</reference>
<dbReference type="Proteomes" id="UP000031561">
    <property type="component" value="Unassembled WGS sequence"/>
</dbReference>
<sequence>MNLSKIPTLLAQLQSSDADLRNQATESLWETWFWQKGLTGMEQLQRSQSHLDRGDFKAAEAILNDLIDIHPDFAEAWNRRAVLHYLRQDFQQAIEDCKATLALVPYHFGALHGLGLSYAATGNIPAAIQAFQSALEIQPHALINQKLLLECMAQL</sequence>
<dbReference type="RefSeq" id="WP_166275981.1">
    <property type="nucleotide sequence ID" value="NZ_JTHE03000091.1"/>
</dbReference>
<dbReference type="SMART" id="SM00028">
    <property type="entry name" value="TPR"/>
    <property type="match status" value="3"/>
</dbReference>
<gene>
    <name evidence="4" type="ORF">QQ91_0015635</name>
</gene>
<feature type="repeat" description="TPR" evidence="3">
    <location>
        <begin position="74"/>
        <end position="107"/>
    </location>
</feature>